<reference evidence="11 12" key="1">
    <citation type="submission" date="2017-10" db="EMBL/GenBank/DDBJ databases">
        <title>Sedimentibacterium mangrovi gen. nov., sp. nov., a novel member of family Phyllobacteriacea isolated from mangrove sediment.</title>
        <authorList>
            <person name="Liao H."/>
            <person name="Tian Y."/>
        </authorList>
    </citation>
    <scope>NUCLEOTIDE SEQUENCE [LARGE SCALE GENOMIC DNA]</scope>
    <source>
        <strain evidence="11 12">X9-2-2</strain>
    </source>
</reference>
<dbReference type="EMBL" id="PDVP01000020">
    <property type="protein sequence ID" value="PHP64984.1"/>
    <property type="molecule type" value="Genomic_DNA"/>
</dbReference>
<dbReference type="InterPro" id="IPR050741">
    <property type="entry name" value="Acyl-CoA_dehydrogenase"/>
</dbReference>
<dbReference type="Gene3D" id="2.40.110.10">
    <property type="entry name" value="Butyryl-CoA Dehydrogenase, subunit A, domain 2"/>
    <property type="match status" value="1"/>
</dbReference>
<dbReference type="InterPro" id="IPR009100">
    <property type="entry name" value="AcylCoA_DH/oxidase_NM_dom_sf"/>
</dbReference>
<dbReference type="PANTHER" id="PTHR48083:SF2">
    <property type="entry name" value="MEDIUM-CHAIN SPECIFIC ACYL-COA DEHYDROGENASE, MITOCHONDRIAL"/>
    <property type="match status" value="1"/>
</dbReference>
<dbReference type="Pfam" id="PF02770">
    <property type="entry name" value="Acyl-CoA_dh_M"/>
    <property type="match status" value="1"/>
</dbReference>
<dbReference type="InterPro" id="IPR006089">
    <property type="entry name" value="Acyl-CoA_DH_CS"/>
</dbReference>
<dbReference type="GO" id="GO:0050660">
    <property type="term" value="F:flavin adenine dinucleotide binding"/>
    <property type="evidence" value="ECO:0007669"/>
    <property type="project" value="InterPro"/>
</dbReference>
<dbReference type="Proteomes" id="UP000221168">
    <property type="component" value="Unassembled WGS sequence"/>
</dbReference>
<dbReference type="OrthoDB" id="7337146at2"/>
<organism evidence="11 12">
    <name type="scientific">Zhengella mangrovi</name>
    <dbReference type="NCBI Taxonomy" id="1982044"/>
    <lineage>
        <taxon>Bacteria</taxon>
        <taxon>Pseudomonadati</taxon>
        <taxon>Pseudomonadota</taxon>
        <taxon>Alphaproteobacteria</taxon>
        <taxon>Hyphomicrobiales</taxon>
        <taxon>Notoacmeibacteraceae</taxon>
        <taxon>Zhengella</taxon>
    </lineage>
</organism>
<dbReference type="Pfam" id="PF00441">
    <property type="entry name" value="Acyl-CoA_dh_1"/>
    <property type="match status" value="1"/>
</dbReference>
<evidence type="ECO:0000259" key="9">
    <source>
        <dbReference type="Pfam" id="PF02770"/>
    </source>
</evidence>
<accession>A0A2G1QHQ2</accession>
<keyword evidence="4 7" id="KW-0285">Flavoprotein</keyword>
<evidence type="ECO:0000256" key="7">
    <source>
        <dbReference type="RuleBase" id="RU362125"/>
    </source>
</evidence>
<dbReference type="RefSeq" id="WP_099308517.1">
    <property type="nucleotide sequence ID" value="NZ_PDVP01000020.1"/>
</dbReference>
<dbReference type="SUPFAM" id="SSF56645">
    <property type="entry name" value="Acyl-CoA dehydrogenase NM domain-like"/>
    <property type="match status" value="1"/>
</dbReference>
<dbReference type="CDD" id="cd00567">
    <property type="entry name" value="ACAD"/>
    <property type="match status" value="1"/>
</dbReference>
<proteinExistence type="inferred from homology"/>
<keyword evidence="5 7" id="KW-0274">FAD</keyword>
<comment type="similarity">
    <text evidence="2 7">Belongs to the acyl-CoA dehydrogenase family.</text>
</comment>
<dbReference type="GO" id="GO:0005737">
    <property type="term" value="C:cytoplasm"/>
    <property type="evidence" value="ECO:0007669"/>
    <property type="project" value="TreeGrafter"/>
</dbReference>
<dbReference type="InterPro" id="IPR006091">
    <property type="entry name" value="Acyl-CoA_Oxase/DH_mid-dom"/>
</dbReference>
<keyword evidence="12" id="KW-1185">Reference proteome</keyword>
<evidence type="ECO:0000256" key="5">
    <source>
        <dbReference type="ARBA" id="ARBA00022827"/>
    </source>
</evidence>
<evidence type="ECO:0000313" key="12">
    <source>
        <dbReference type="Proteomes" id="UP000221168"/>
    </source>
</evidence>
<dbReference type="GO" id="GO:0003995">
    <property type="term" value="F:acyl-CoA dehydrogenase activity"/>
    <property type="evidence" value="ECO:0007669"/>
    <property type="project" value="InterPro"/>
</dbReference>
<evidence type="ECO:0000256" key="6">
    <source>
        <dbReference type="ARBA" id="ARBA00023002"/>
    </source>
</evidence>
<dbReference type="GO" id="GO:0033539">
    <property type="term" value="P:fatty acid beta-oxidation using acyl-CoA dehydrogenase"/>
    <property type="evidence" value="ECO:0007669"/>
    <property type="project" value="TreeGrafter"/>
</dbReference>
<dbReference type="Gene3D" id="1.10.540.10">
    <property type="entry name" value="Acyl-CoA dehydrogenase/oxidase, N-terminal domain"/>
    <property type="match status" value="1"/>
</dbReference>
<feature type="domain" description="Acyl-CoA dehydrogenase/oxidase C-terminal" evidence="8">
    <location>
        <begin position="225"/>
        <end position="363"/>
    </location>
</feature>
<dbReference type="InterPro" id="IPR009075">
    <property type="entry name" value="AcylCo_DH/oxidase_C"/>
</dbReference>
<dbReference type="Gene3D" id="1.20.140.10">
    <property type="entry name" value="Butyryl-CoA Dehydrogenase, subunit A, domain 3"/>
    <property type="match status" value="1"/>
</dbReference>
<sequence length="379" mass="39559">MTERSAFLASVKDFARETVAPAAALWSQGRAPDAGVFLAAAKLGLFGIELPVHAGGLGLDFKHKAAACRILAAADFGFAMAVVNTHNVALRLFLSAPDLANGHLAALLSGETCACTALTEPDAGTDAAAMRTRASETDDGWVLNGEKTWIVNGRRAGLAIVFAKCGDSDDHRSIGAFLVDLTAPGVERHAIDSAFAQTSTGTGGFTMRDVRLARGNLILPPGKAFRSILSEINGARAYVAAMCCGMLEAAVATVAAHGHRRFSFGKPLMEHQAWRLALAQAGTDLDASAALTDKAIAAIPGDHSVQRLAAQAKIHAVQTCQQHLPGLLHAMGAEGLRPEHCLARHLAAVQSAALTDGAQTPLLERVSKLSFPSQPALED</sequence>
<comment type="cofactor">
    <cofactor evidence="1 7">
        <name>FAD</name>
        <dbReference type="ChEBI" id="CHEBI:57692"/>
    </cofactor>
</comment>
<gene>
    <name evidence="11" type="ORF">CSC94_21870</name>
</gene>
<evidence type="ECO:0000256" key="4">
    <source>
        <dbReference type="ARBA" id="ARBA00022630"/>
    </source>
</evidence>
<comment type="caution">
    <text evidence="11">The sequence shown here is derived from an EMBL/GenBank/DDBJ whole genome shotgun (WGS) entry which is preliminary data.</text>
</comment>
<feature type="domain" description="Acyl-CoA oxidase/dehydrogenase middle" evidence="9">
    <location>
        <begin position="115"/>
        <end position="210"/>
    </location>
</feature>
<dbReference type="InterPro" id="IPR013786">
    <property type="entry name" value="AcylCoA_DH/ox_N"/>
</dbReference>
<dbReference type="Pfam" id="PF02771">
    <property type="entry name" value="Acyl-CoA_dh_N"/>
    <property type="match status" value="1"/>
</dbReference>
<dbReference type="PROSITE" id="PS00072">
    <property type="entry name" value="ACYL_COA_DH_1"/>
    <property type="match status" value="1"/>
</dbReference>
<evidence type="ECO:0000256" key="1">
    <source>
        <dbReference type="ARBA" id="ARBA00001974"/>
    </source>
</evidence>
<evidence type="ECO:0000313" key="11">
    <source>
        <dbReference type="EMBL" id="PHP64984.1"/>
    </source>
</evidence>
<evidence type="ECO:0000259" key="8">
    <source>
        <dbReference type="Pfam" id="PF00441"/>
    </source>
</evidence>
<dbReference type="InterPro" id="IPR036250">
    <property type="entry name" value="AcylCo_DH-like_C"/>
</dbReference>
<dbReference type="InterPro" id="IPR046373">
    <property type="entry name" value="Acyl-CoA_Oxase/DH_mid-dom_sf"/>
</dbReference>
<feature type="domain" description="Acyl-CoA dehydrogenase/oxidase N-terminal" evidence="10">
    <location>
        <begin position="3"/>
        <end position="89"/>
    </location>
</feature>
<dbReference type="InterPro" id="IPR037069">
    <property type="entry name" value="AcylCoA_DH/ox_N_sf"/>
</dbReference>
<dbReference type="SUPFAM" id="SSF47203">
    <property type="entry name" value="Acyl-CoA dehydrogenase C-terminal domain-like"/>
    <property type="match status" value="1"/>
</dbReference>
<evidence type="ECO:0000259" key="10">
    <source>
        <dbReference type="Pfam" id="PF02771"/>
    </source>
</evidence>
<protein>
    <recommendedName>
        <fullName evidence="3">Medium-chain specific acyl-CoA dehydrogenase, mitochondrial</fullName>
    </recommendedName>
</protein>
<evidence type="ECO:0000256" key="3">
    <source>
        <dbReference type="ARBA" id="ARBA00019125"/>
    </source>
</evidence>
<name>A0A2G1QHQ2_9HYPH</name>
<evidence type="ECO:0000256" key="2">
    <source>
        <dbReference type="ARBA" id="ARBA00009347"/>
    </source>
</evidence>
<dbReference type="PANTHER" id="PTHR48083">
    <property type="entry name" value="MEDIUM-CHAIN SPECIFIC ACYL-COA DEHYDROGENASE, MITOCHONDRIAL-RELATED"/>
    <property type="match status" value="1"/>
</dbReference>
<dbReference type="AlphaFoldDB" id="A0A2G1QHQ2"/>
<keyword evidence="6 7" id="KW-0560">Oxidoreductase</keyword>